<dbReference type="GeneID" id="72004817"/>
<reference evidence="1 2" key="1">
    <citation type="journal article" date="2021" name="Environ. Microbiol.">
        <title>Gene family expansions and transcriptome signatures uncover fungal adaptations to wood decay.</title>
        <authorList>
            <person name="Hage H."/>
            <person name="Miyauchi S."/>
            <person name="Viragh M."/>
            <person name="Drula E."/>
            <person name="Min B."/>
            <person name="Chaduli D."/>
            <person name="Navarro D."/>
            <person name="Favel A."/>
            <person name="Norest M."/>
            <person name="Lesage-Meessen L."/>
            <person name="Balint B."/>
            <person name="Merenyi Z."/>
            <person name="de Eugenio L."/>
            <person name="Morin E."/>
            <person name="Martinez A.T."/>
            <person name="Baldrian P."/>
            <person name="Stursova M."/>
            <person name="Martinez M.J."/>
            <person name="Novotny C."/>
            <person name="Magnuson J.K."/>
            <person name="Spatafora J.W."/>
            <person name="Maurice S."/>
            <person name="Pangilinan J."/>
            <person name="Andreopoulos W."/>
            <person name="LaButti K."/>
            <person name="Hundley H."/>
            <person name="Na H."/>
            <person name="Kuo A."/>
            <person name="Barry K."/>
            <person name="Lipzen A."/>
            <person name="Henrissat B."/>
            <person name="Riley R."/>
            <person name="Ahrendt S."/>
            <person name="Nagy L.G."/>
            <person name="Grigoriev I.V."/>
            <person name="Martin F."/>
            <person name="Rosso M.N."/>
        </authorList>
    </citation>
    <scope>NUCLEOTIDE SEQUENCE [LARGE SCALE GENOMIC DNA]</scope>
    <source>
        <strain evidence="1 2">CIRM-BRFM 1785</strain>
    </source>
</reference>
<evidence type="ECO:0000313" key="2">
    <source>
        <dbReference type="Proteomes" id="UP000814176"/>
    </source>
</evidence>
<dbReference type="RefSeq" id="XP_047777685.1">
    <property type="nucleotide sequence ID" value="XM_047924085.1"/>
</dbReference>
<keyword evidence="2" id="KW-1185">Reference proteome</keyword>
<comment type="caution">
    <text evidence="1">The sequence shown here is derived from an EMBL/GenBank/DDBJ whole genome shotgun (WGS) entry which is preliminary data.</text>
</comment>
<name>A0ABQ8KD15_9APHY</name>
<evidence type="ECO:0000313" key="1">
    <source>
        <dbReference type="EMBL" id="KAH9835252.1"/>
    </source>
</evidence>
<accession>A0ABQ8KD15</accession>
<dbReference type="Proteomes" id="UP000814176">
    <property type="component" value="Unassembled WGS sequence"/>
</dbReference>
<dbReference type="EMBL" id="JADCUA010000013">
    <property type="protein sequence ID" value="KAH9835252.1"/>
    <property type="molecule type" value="Genomic_DNA"/>
</dbReference>
<gene>
    <name evidence="1" type="ORF">C8Q71DRAFT_764858</name>
</gene>
<organism evidence="1 2">
    <name type="scientific">Rhodofomes roseus</name>
    <dbReference type="NCBI Taxonomy" id="34475"/>
    <lineage>
        <taxon>Eukaryota</taxon>
        <taxon>Fungi</taxon>
        <taxon>Dikarya</taxon>
        <taxon>Basidiomycota</taxon>
        <taxon>Agaricomycotina</taxon>
        <taxon>Agaricomycetes</taxon>
        <taxon>Polyporales</taxon>
        <taxon>Rhodofomes</taxon>
    </lineage>
</organism>
<proteinExistence type="predicted"/>
<sequence>MSYLMGTVLSAMADVLPSATLPSHGQADYGPSQYVPLLPLSRHTSTLCSTIHLGFSRALYPRYATRRRTYSSQLVNLCNHRPSTHLTTSRLCLVGASNGNLTEPLYLGIPPPPLPTLAVIIQTMILIYLTNYPLRSSGLSLWPDLHGPRDGTSRSAWLNHAFITAEAEARGAAFETLVGLCMRIVGRRQDSGHLFWTYSAWTIGDRCSHVALI</sequence>
<protein>
    <submittedName>
        <fullName evidence="1">Uncharacterized protein</fullName>
    </submittedName>
</protein>